<name>A0A7S0MA73_9CRYP</name>
<protein>
    <submittedName>
        <fullName evidence="1">Uncharacterized protein</fullName>
    </submittedName>
</protein>
<reference evidence="1" key="1">
    <citation type="submission" date="2021-01" db="EMBL/GenBank/DDBJ databases">
        <authorList>
            <person name="Corre E."/>
            <person name="Pelletier E."/>
            <person name="Niang G."/>
            <person name="Scheremetjew M."/>
            <person name="Finn R."/>
            <person name="Kale V."/>
            <person name="Holt S."/>
            <person name="Cochrane G."/>
            <person name="Meng A."/>
            <person name="Brown T."/>
            <person name="Cohen L."/>
        </authorList>
    </citation>
    <scope>NUCLEOTIDE SEQUENCE</scope>
    <source>
        <strain evidence="1">CCAP979/52</strain>
    </source>
</reference>
<evidence type="ECO:0000313" key="1">
    <source>
        <dbReference type="EMBL" id="CAD8635562.1"/>
    </source>
</evidence>
<proteinExistence type="predicted"/>
<sequence>MSSHSEARCTSPTETFPIKCVGNKGYYDCVMAPRREFSIARPRLDTSFCETSITRSVIHPYTFSAFNTTKKLSEITEPQLGVAEDTQLGAEERTVSFTGKRELEANTEASRKERKVSSAFRVVRLT</sequence>
<dbReference type="EMBL" id="HBEZ01023955">
    <property type="protein sequence ID" value="CAD8635562.1"/>
    <property type="molecule type" value="Transcribed_RNA"/>
</dbReference>
<accession>A0A7S0MA73</accession>
<organism evidence="1">
    <name type="scientific">Cryptomonas curvata</name>
    <dbReference type="NCBI Taxonomy" id="233186"/>
    <lineage>
        <taxon>Eukaryota</taxon>
        <taxon>Cryptophyceae</taxon>
        <taxon>Cryptomonadales</taxon>
        <taxon>Cryptomonadaceae</taxon>
        <taxon>Cryptomonas</taxon>
    </lineage>
</organism>
<dbReference type="AlphaFoldDB" id="A0A7S0MA73"/>
<gene>
    <name evidence="1" type="ORF">CCUR1050_LOCUS13243</name>
</gene>